<dbReference type="GO" id="GO:0005524">
    <property type="term" value="F:ATP binding"/>
    <property type="evidence" value="ECO:0007669"/>
    <property type="project" value="UniProtKB-KW"/>
</dbReference>
<keyword evidence="13" id="KW-0234">DNA repair</keyword>
<evidence type="ECO:0000313" key="20">
    <source>
        <dbReference type="EMBL" id="AXL22027.1"/>
    </source>
</evidence>
<evidence type="ECO:0000256" key="2">
    <source>
        <dbReference type="ARBA" id="ARBA00001947"/>
    </source>
</evidence>
<dbReference type="Pfam" id="PF16124">
    <property type="entry name" value="RecQ_Zn_bind"/>
    <property type="match status" value="1"/>
</dbReference>
<dbReference type="InterPro" id="IPR004589">
    <property type="entry name" value="DNA_helicase_ATP-dep_RecQ"/>
</dbReference>
<evidence type="ECO:0000256" key="6">
    <source>
        <dbReference type="ARBA" id="ARBA00022763"/>
    </source>
</evidence>
<dbReference type="GO" id="GO:0043590">
    <property type="term" value="C:bacterial nucleoid"/>
    <property type="evidence" value="ECO:0007669"/>
    <property type="project" value="TreeGrafter"/>
</dbReference>
<evidence type="ECO:0000256" key="3">
    <source>
        <dbReference type="ARBA" id="ARBA00005446"/>
    </source>
</evidence>
<dbReference type="CDD" id="cd17920">
    <property type="entry name" value="DEXHc_RecQ"/>
    <property type="match status" value="1"/>
</dbReference>
<comment type="cofactor">
    <cofactor evidence="2">
        <name>Zn(2+)</name>
        <dbReference type="ChEBI" id="CHEBI:29105"/>
    </cofactor>
</comment>
<dbReference type="Gene3D" id="1.10.10.10">
    <property type="entry name" value="Winged helix-like DNA-binding domain superfamily/Winged helix DNA-binding domain"/>
    <property type="match status" value="1"/>
</dbReference>
<name>A0A346B1N4_9FIRM</name>
<dbReference type="Gene3D" id="1.10.150.80">
    <property type="entry name" value="HRDC domain"/>
    <property type="match status" value="1"/>
</dbReference>
<dbReference type="OrthoDB" id="9763310at2"/>
<dbReference type="InterPro" id="IPR044876">
    <property type="entry name" value="HRDC_dom_sf"/>
</dbReference>
<dbReference type="GO" id="GO:0006281">
    <property type="term" value="P:DNA repair"/>
    <property type="evidence" value="ECO:0007669"/>
    <property type="project" value="UniProtKB-KW"/>
</dbReference>
<sequence length="609" mass="69564">MARPIDILKRYFGYESFRPGQEEVIDTLLEGRDCLAIMPTGAGKSICFQVPALLLPGITLIVSPLISLMKDQVDSLVNQQIPATYINSQCSFDEAKQRFAAIRAGRIKLVYVSPERLQNEFFSSFMQTMPIAMLIIDEAHCVSQWGHDFRPSYCAVKEWLARLPRRPVVGAFTATATEKVKADMMNLLGLQNERVFIGGFDRPNLYFRVVSPADKTMFILAYLQRHKQDSGIIYAATRKEVERLYGELRRRGVRVGKYHAGMSDEARRKAQDDFTYDNVDVMVATNAFGMGIDKSNVRFVIHYQMPKNLESYYQEAGRAGRDGGPGECILLFSRQDIMIQKYLIEMSVQDPQQQDKEFHMLQRMVQYCEGRHCLRRYILTYFGEEPSWQRCEKCGNCDQETVEEDRTFEVRNICQCVDELKGRFGLTMVCDILKGSQNAKVKRYGFQNKSSFGLLQTYSGPEIRDMVKQAVEDGYLEQSEGKYPVLSLTASGRDVLAGNCQVVQARVVAPPEAEIDLPKRQVKKKASVIDEDALRPLFDALRARRYELAQREHIPPFVIFSDATLWEMAAQKPLSLEAMAQIKGVGDFKLNKYGNQFIHVIESYIQNQR</sequence>
<dbReference type="EC" id="5.6.2.4" evidence="16"/>
<comment type="catalytic activity">
    <reaction evidence="15">
        <text>Couples ATP hydrolysis with the unwinding of duplex DNA by translocating in the 3'-5' direction.</text>
        <dbReference type="EC" id="5.6.2.4"/>
    </reaction>
</comment>
<keyword evidence="5" id="KW-0547">Nucleotide-binding</keyword>
<keyword evidence="11" id="KW-0238">DNA-binding</keyword>
<dbReference type="GO" id="GO:0006310">
    <property type="term" value="P:DNA recombination"/>
    <property type="evidence" value="ECO:0007669"/>
    <property type="project" value="UniProtKB-UniRule"/>
</dbReference>
<evidence type="ECO:0000256" key="15">
    <source>
        <dbReference type="ARBA" id="ARBA00034617"/>
    </source>
</evidence>
<evidence type="ECO:0000256" key="4">
    <source>
        <dbReference type="ARBA" id="ARBA00022723"/>
    </source>
</evidence>
<dbReference type="InterPro" id="IPR027417">
    <property type="entry name" value="P-loop_NTPase"/>
</dbReference>
<evidence type="ECO:0000256" key="14">
    <source>
        <dbReference type="ARBA" id="ARBA00023235"/>
    </source>
</evidence>
<comment type="similarity">
    <text evidence="3">Belongs to the helicase family. RecQ subfamily.</text>
</comment>
<evidence type="ECO:0000259" key="17">
    <source>
        <dbReference type="PROSITE" id="PS50967"/>
    </source>
</evidence>
<evidence type="ECO:0000256" key="10">
    <source>
        <dbReference type="ARBA" id="ARBA00022840"/>
    </source>
</evidence>
<dbReference type="InterPro" id="IPR032284">
    <property type="entry name" value="RecQ_Zn-bd"/>
</dbReference>
<dbReference type="InterPro" id="IPR036390">
    <property type="entry name" value="WH_DNA-bd_sf"/>
</dbReference>
<dbReference type="PANTHER" id="PTHR13710">
    <property type="entry name" value="DNA HELICASE RECQ FAMILY MEMBER"/>
    <property type="match status" value="1"/>
</dbReference>
<keyword evidence="9" id="KW-0862">Zinc</keyword>
<gene>
    <name evidence="20" type="primary">recQ</name>
    <name evidence="20" type="ORF">DKB62_10945</name>
</gene>
<dbReference type="PROSITE" id="PS50967">
    <property type="entry name" value="HRDC"/>
    <property type="match status" value="1"/>
</dbReference>
<keyword evidence="21" id="KW-1185">Reference proteome</keyword>
<feature type="domain" description="HRDC" evidence="17">
    <location>
        <begin position="531"/>
        <end position="609"/>
    </location>
</feature>
<dbReference type="Proteomes" id="UP000254337">
    <property type="component" value="Chromosome"/>
</dbReference>
<dbReference type="GO" id="GO:0046872">
    <property type="term" value="F:metal ion binding"/>
    <property type="evidence" value="ECO:0007669"/>
    <property type="project" value="UniProtKB-KW"/>
</dbReference>
<evidence type="ECO:0000313" key="21">
    <source>
        <dbReference type="Proteomes" id="UP000254337"/>
    </source>
</evidence>
<keyword evidence="8 20" id="KW-0347">Helicase</keyword>
<keyword evidence="4" id="KW-0479">Metal-binding</keyword>
<dbReference type="InterPro" id="IPR036388">
    <property type="entry name" value="WH-like_DNA-bd_sf"/>
</dbReference>
<dbReference type="GO" id="GO:0030894">
    <property type="term" value="C:replisome"/>
    <property type="evidence" value="ECO:0007669"/>
    <property type="project" value="TreeGrafter"/>
</dbReference>
<dbReference type="Pfam" id="PF00270">
    <property type="entry name" value="DEAD"/>
    <property type="match status" value="1"/>
</dbReference>
<dbReference type="CDD" id="cd18794">
    <property type="entry name" value="SF2_C_RecQ"/>
    <property type="match status" value="1"/>
</dbReference>
<evidence type="ECO:0000256" key="13">
    <source>
        <dbReference type="ARBA" id="ARBA00023204"/>
    </source>
</evidence>
<dbReference type="Pfam" id="PF00271">
    <property type="entry name" value="Helicase_C"/>
    <property type="match status" value="1"/>
</dbReference>
<dbReference type="Gene3D" id="3.40.50.300">
    <property type="entry name" value="P-loop containing nucleotide triphosphate hydrolases"/>
    <property type="match status" value="2"/>
</dbReference>
<dbReference type="InterPro" id="IPR002121">
    <property type="entry name" value="HRDC_dom"/>
</dbReference>
<feature type="domain" description="Helicase C-terminal" evidence="19">
    <location>
        <begin position="214"/>
        <end position="364"/>
    </location>
</feature>
<evidence type="ECO:0000256" key="12">
    <source>
        <dbReference type="ARBA" id="ARBA00023172"/>
    </source>
</evidence>
<dbReference type="RefSeq" id="WP_107196498.1">
    <property type="nucleotide sequence ID" value="NZ_CP029462.1"/>
</dbReference>
<dbReference type="InterPro" id="IPR001650">
    <property type="entry name" value="Helicase_C-like"/>
</dbReference>
<dbReference type="FunFam" id="3.40.50.300:FF:000296">
    <property type="entry name" value="ATP-dependent DNA helicase RecQ"/>
    <property type="match status" value="1"/>
</dbReference>
<accession>A0A346B1N4</accession>
<dbReference type="PROSITE" id="PS00690">
    <property type="entry name" value="DEAH_ATP_HELICASE"/>
    <property type="match status" value="1"/>
</dbReference>
<dbReference type="SMART" id="SM00487">
    <property type="entry name" value="DEXDc"/>
    <property type="match status" value="1"/>
</dbReference>
<proteinExistence type="inferred from homology"/>
<dbReference type="GO" id="GO:0009432">
    <property type="term" value="P:SOS response"/>
    <property type="evidence" value="ECO:0007669"/>
    <property type="project" value="UniProtKB-UniRule"/>
</dbReference>
<feature type="domain" description="Helicase ATP-binding" evidence="18">
    <location>
        <begin position="25"/>
        <end position="194"/>
    </location>
</feature>
<evidence type="ECO:0000259" key="18">
    <source>
        <dbReference type="PROSITE" id="PS51192"/>
    </source>
</evidence>
<dbReference type="KEGG" id="meg:DKB62_10945"/>
<evidence type="ECO:0000259" key="19">
    <source>
        <dbReference type="PROSITE" id="PS51194"/>
    </source>
</evidence>
<dbReference type="InterPro" id="IPR011545">
    <property type="entry name" value="DEAD/DEAH_box_helicase_dom"/>
</dbReference>
<evidence type="ECO:0000256" key="7">
    <source>
        <dbReference type="ARBA" id="ARBA00022801"/>
    </source>
</evidence>
<dbReference type="Pfam" id="PF00570">
    <property type="entry name" value="HRDC"/>
    <property type="match status" value="1"/>
</dbReference>
<evidence type="ECO:0000256" key="11">
    <source>
        <dbReference type="ARBA" id="ARBA00023125"/>
    </source>
</evidence>
<organism evidence="20 21">
    <name type="scientific">Megasphaera stantonii</name>
    <dbReference type="NCBI Taxonomy" id="2144175"/>
    <lineage>
        <taxon>Bacteria</taxon>
        <taxon>Bacillati</taxon>
        <taxon>Bacillota</taxon>
        <taxon>Negativicutes</taxon>
        <taxon>Veillonellales</taxon>
        <taxon>Veillonellaceae</taxon>
        <taxon>Megasphaera</taxon>
    </lineage>
</organism>
<dbReference type="NCBIfam" id="TIGR00614">
    <property type="entry name" value="recQ_fam"/>
    <property type="match status" value="1"/>
</dbReference>
<dbReference type="AlphaFoldDB" id="A0A346B1N4"/>
<dbReference type="InterPro" id="IPR014001">
    <property type="entry name" value="Helicase_ATP-bd"/>
</dbReference>
<dbReference type="SUPFAM" id="SSF52540">
    <property type="entry name" value="P-loop containing nucleoside triphosphate hydrolases"/>
    <property type="match status" value="1"/>
</dbReference>
<keyword evidence="7" id="KW-0378">Hydrolase</keyword>
<dbReference type="GO" id="GO:0009378">
    <property type="term" value="F:four-way junction helicase activity"/>
    <property type="evidence" value="ECO:0007669"/>
    <property type="project" value="TreeGrafter"/>
</dbReference>
<dbReference type="GO" id="GO:0005737">
    <property type="term" value="C:cytoplasm"/>
    <property type="evidence" value="ECO:0007669"/>
    <property type="project" value="TreeGrafter"/>
</dbReference>
<dbReference type="SUPFAM" id="SSF46785">
    <property type="entry name" value="Winged helix' DNA-binding domain"/>
    <property type="match status" value="1"/>
</dbReference>
<comment type="cofactor">
    <cofactor evidence="1">
        <name>Mg(2+)</name>
        <dbReference type="ChEBI" id="CHEBI:18420"/>
    </cofactor>
</comment>
<dbReference type="InterPro" id="IPR006293">
    <property type="entry name" value="DNA_helicase_ATP-dep_RecQ_bac"/>
</dbReference>
<dbReference type="SUPFAM" id="SSF47819">
    <property type="entry name" value="HRDC-like"/>
    <property type="match status" value="1"/>
</dbReference>
<dbReference type="InterPro" id="IPR002464">
    <property type="entry name" value="DNA/RNA_helicase_DEAH_CS"/>
</dbReference>
<evidence type="ECO:0000256" key="1">
    <source>
        <dbReference type="ARBA" id="ARBA00001946"/>
    </source>
</evidence>
<dbReference type="InterPro" id="IPR018982">
    <property type="entry name" value="RQC_domain"/>
</dbReference>
<dbReference type="SMART" id="SM00341">
    <property type="entry name" value="HRDC"/>
    <property type="match status" value="1"/>
</dbReference>
<dbReference type="PANTHER" id="PTHR13710:SF105">
    <property type="entry name" value="ATP-DEPENDENT DNA HELICASE Q1"/>
    <property type="match status" value="1"/>
</dbReference>
<evidence type="ECO:0000256" key="16">
    <source>
        <dbReference type="NCBIfam" id="TIGR01389"/>
    </source>
</evidence>
<dbReference type="NCBIfam" id="TIGR01389">
    <property type="entry name" value="recQ"/>
    <property type="match status" value="1"/>
</dbReference>
<reference evidence="20 21" key="1">
    <citation type="submission" date="2018-05" db="EMBL/GenBank/DDBJ databases">
        <title>Complete genome sequence of Megasphaera sp. AJH120T, isolated from the ceca of a chicken.</title>
        <authorList>
            <person name="Maki J."/>
            <person name="Looft T."/>
        </authorList>
    </citation>
    <scope>NUCLEOTIDE SEQUENCE [LARGE SCALE GENOMIC DNA]</scope>
    <source>
        <strain evidence="20 21">AJH120</strain>
    </source>
</reference>
<dbReference type="InterPro" id="IPR010997">
    <property type="entry name" value="HRDC-like_sf"/>
</dbReference>
<dbReference type="GO" id="GO:0006260">
    <property type="term" value="P:DNA replication"/>
    <property type="evidence" value="ECO:0007669"/>
    <property type="project" value="InterPro"/>
</dbReference>
<dbReference type="Pfam" id="PF09382">
    <property type="entry name" value="RQC"/>
    <property type="match status" value="1"/>
</dbReference>
<evidence type="ECO:0000256" key="5">
    <source>
        <dbReference type="ARBA" id="ARBA00022741"/>
    </source>
</evidence>
<dbReference type="GO" id="GO:0016787">
    <property type="term" value="F:hydrolase activity"/>
    <property type="evidence" value="ECO:0007669"/>
    <property type="project" value="UniProtKB-KW"/>
</dbReference>
<dbReference type="SMART" id="SM00956">
    <property type="entry name" value="RQC"/>
    <property type="match status" value="1"/>
</dbReference>
<dbReference type="PROSITE" id="PS51194">
    <property type="entry name" value="HELICASE_CTER"/>
    <property type="match status" value="1"/>
</dbReference>
<protein>
    <recommendedName>
        <fullName evidence="16">DNA helicase RecQ</fullName>
        <ecNumber evidence="16">5.6.2.4</ecNumber>
    </recommendedName>
</protein>
<dbReference type="PROSITE" id="PS51192">
    <property type="entry name" value="HELICASE_ATP_BIND_1"/>
    <property type="match status" value="1"/>
</dbReference>
<dbReference type="GO" id="GO:0003677">
    <property type="term" value="F:DNA binding"/>
    <property type="evidence" value="ECO:0007669"/>
    <property type="project" value="UniProtKB-KW"/>
</dbReference>
<dbReference type="GO" id="GO:0043138">
    <property type="term" value="F:3'-5' DNA helicase activity"/>
    <property type="evidence" value="ECO:0007669"/>
    <property type="project" value="UniProtKB-EC"/>
</dbReference>
<keyword evidence="10" id="KW-0067">ATP-binding</keyword>
<evidence type="ECO:0000256" key="8">
    <source>
        <dbReference type="ARBA" id="ARBA00022806"/>
    </source>
</evidence>
<dbReference type="EMBL" id="CP029462">
    <property type="protein sequence ID" value="AXL22027.1"/>
    <property type="molecule type" value="Genomic_DNA"/>
</dbReference>
<keyword evidence="12" id="KW-0233">DNA recombination</keyword>
<dbReference type="SMART" id="SM00490">
    <property type="entry name" value="HELICc"/>
    <property type="match status" value="1"/>
</dbReference>
<keyword evidence="6" id="KW-0227">DNA damage</keyword>
<evidence type="ECO:0000256" key="9">
    <source>
        <dbReference type="ARBA" id="ARBA00022833"/>
    </source>
</evidence>
<keyword evidence="14" id="KW-0413">Isomerase</keyword>